<dbReference type="OrthoDB" id="2788977at2759"/>
<feature type="compositionally biased region" description="Polar residues" evidence="1">
    <location>
        <begin position="14"/>
        <end position="30"/>
    </location>
</feature>
<dbReference type="AlphaFoldDB" id="A0A8H5D004"/>
<comment type="caution">
    <text evidence="3">The sequence shown here is derived from an EMBL/GenBank/DDBJ whole genome shotgun (WGS) entry which is preliminary data.</text>
</comment>
<feature type="region of interest" description="Disordered" evidence="1">
    <location>
        <begin position="1"/>
        <end position="30"/>
    </location>
</feature>
<dbReference type="EMBL" id="JAACJM010000076">
    <property type="protein sequence ID" value="KAF5350243.1"/>
    <property type="molecule type" value="Genomic_DNA"/>
</dbReference>
<dbReference type="Proteomes" id="UP000559256">
    <property type="component" value="Unassembled WGS sequence"/>
</dbReference>
<accession>A0A8H5D004</accession>
<keyword evidence="2" id="KW-1133">Transmembrane helix</keyword>
<evidence type="ECO:0000256" key="2">
    <source>
        <dbReference type="SAM" id="Phobius"/>
    </source>
</evidence>
<gene>
    <name evidence="3" type="ORF">D9758_007836</name>
</gene>
<keyword evidence="4" id="KW-1185">Reference proteome</keyword>
<name>A0A8H5D004_9AGAR</name>
<reference evidence="3 4" key="1">
    <citation type="journal article" date="2020" name="ISME J.">
        <title>Uncovering the hidden diversity of litter-decomposition mechanisms in mushroom-forming fungi.</title>
        <authorList>
            <person name="Floudas D."/>
            <person name="Bentzer J."/>
            <person name="Ahren D."/>
            <person name="Johansson T."/>
            <person name="Persson P."/>
            <person name="Tunlid A."/>
        </authorList>
    </citation>
    <scope>NUCLEOTIDE SEQUENCE [LARGE SCALE GENOMIC DNA]</scope>
    <source>
        <strain evidence="3 4">CBS 291.85</strain>
    </source>
</reference>
<keyword evidence="2" id="KW-0472">Membrane</keyword>
<organism evidence="3 4">
    <name type="scientific">Tetrapyrgos nigripes</name>
    <dbReference type="NCBI Taxonomy" id="182062"/>
    <lineage>
        <taxon>Eukaryota</taxon>
        <taxon>Fungi</taxon>
        <taxon>Dikarya</taxon>
        <taxon>Basidiomycota</taxon>
        <taxon>Agaricomycotina</taxon>
        <taxon>Agaricomycetes</taxon>
        <taxon>Agaricomycetidae</taxon>
        <taxon>Agaricales</taxon>
        <taxon>Marasmiineae</taxon>
        <taxon>Marasmiaceae</taxon>
        <taxon>Tetrapyrgos</taxon>
    </lineage>
</organism>
<feature type="transmembrane region" description="Helical" evidence="2">
    <location>
        <begin position="180"/>
        <end position="201"/>
    </location>
</feature>
<proteinExistence type="predicted"/>
<evidence type="ECO:0000313" key="3">
    <source>
        <dbReference type="EMBL" id="KAF5350243.1"/>
    </source>
</evidence>
<evidence type="ECO:0000256" key="1">
    <source>
        <dbReference type="SAM" id="MobiDB-lite"/>
    </source>
</evidence>
<sequence>MIPSSLVHRHQHAQDSSAEGSSKISPSETTTSIASSKLEIALKKMSKKASMYEYEMKELEAKLSESLGNFRAIDSVIQETLNGLRHNGKQADKALHVQIPFITRQLDESSEILSQLSRSLPKIQSEVSSIRSVYDSGREKAQSLVVDLSWLNTEFYERWRVIIFTSSSPVSLRWKAIMRVLFTISFVICCWLAWIALFGLYRAYRHKLVWGERLIS</sequence>
<protein>
    <submittedName>
        <fullName evidence="3">Uncharacterized protein</fullName>
    </submittedName>
</protein>
<keyword evidence="2" id="KW-0812">Transmembrane</keyword>
<evidence type="ECO:0000313" key="4">
    <source>
        <dbReference type="Proteomes" id="UP000559256"/>
    </source>
</evidence>